<evidence type="ECO:0000259" key="9">
    <source>
        <dbReference type="Pfam" id="PF07662"/>
    </source>
</evidence>
<name>A0A926I8X5_9FIRM</name>
<dbReference type="Pfam" id="PF07662">
    <property type="entry name" value="Nucleos_tra2_C"/>
    <property type="match status" value="1"/>
</dbReference>
<dbReference type="GO" id="GO:0005337">
    <property type="term" value="F:nucleoside transmembrane transporter activity"/>
    <property type="evidence" value="ECO:0007669"/>
    <property type="project" value="InterPro"/>
</dbReference>
<evidence type="ECO:0000259" key="10">
    <source>
        <dbReference type="Pfam" id="PF07670"/>
    </source>
</evidence>
<dbReference type="Pfam" id="PF01773">
    <property type="entry name" value="Nucleos_tra2_N"/>
    <property type="match status" value="1"/>
</dbReference>
<dbReference type="AlphaFoldDB" id="A0A926I8X5"/>
<dbReference type="Proteomes" id="UP000655830">
    <property type="component" value="Unassembled WGS sequence"/>
</dbReference>
<sequence>MNTIILISLIFLAGFLLSENRKKINWKSVGIATVLQLTLILFVMKTSIGQKILEIMSNSLNKVLSFGNEGLAFVFGDFATNNYSFAINVLGMICFTSAVMSVLYYIGVIPFLVKHIGGFLAKILGTTPVETFGAVGCSFFSGTEAPLLIKPYLKDLTRSELFTLCLGGFASASVSILAGYTLLGIPMKYLLIATFTSPLATLIFAKLLVPETEKSKLDVYEVRKSEDTNIFEAIGNGSVQGVNIAISVGATLIGFLGFVGLLNYGLGFVGQDLSSLLGALFTPLGWLFNIPQEEISTFSSLIAMKTAINEYVAYTDMSIIIGSLSPRTLAILSVALCNFANFSVIGIQTAFYKAVCPERSTEVAKMGLKALVGGLLTTLLSGAIVGLFV</sequence>
<evidence type="ECO:0000256" key="5">
    <source>
        <dbReference type="ARBA" id="ARBA00022989"/>
    </source>
</evidence>
<feature type="domain" description="Concentrative nucleoside transporter C-terminal" evidence="9">
    <location>
        <begin position="189"/>
        <end position="386"/>
    </location>
</feature>
<comment type="similarity">
    <text evidence="2">Belongs to the concentrative nucleoside transporter (CNT) (TC 2.A.41) family.</text>
</comment>
<dbReference type="GO" id="GO:0005886">
    <property type="term" value="C:plasma membrane"/>
    <property type="evidence" value="ECO:0007669"/>
    <property type="project" value="UniProtKB-SubCell"/>
</dbReference>
<dbReference type="InterPro" id="IPR008276">
    <property type="entry name" value="C_nuclsd_transpt"/>
</dbReference>
<dbReference type="GO" id="GO:0015293">
    <property type="term" value="F:symporter activity"/>
    <property type="evidence" value="ECO:0007669"/>
    <property type="project" value="TreeGrafter"/>
</dbReference>
<keyword evidence="3" id="KW-1003">Cell membrane</keyword>
<comment type="caution">
    <text evidence="11">The sequence shown here is derived from an EMBL/GenBank/DDBJ whole genome shotgun (WGS) entry which is preliminary data.</text>
</comment>
<organism evidence="11 12">
    <name type="scientific">Zhenhengia yiwuensis</name>
    <dbReference type="NCBI Taxonomy" id="2763666"/>
    <lineage>
        <taxon>Bacteria</taxon>
        <taxon>Bacillati</taxon>
        <taxon>Bacillota</taxon>
        <taxon>Clostridia</taxon>
        <taxon>Lachnospirales</taxon>
        <taxon>Lachnospiraceae</taxon>
        <taxon>Zhenhengia</taxon>
    </lineage>
</organism>
<accession>A0A926I8X5</accession>
<feature type="transmembrane region" description="Helical" evidence="7">
    <location>
        <begin position="329"/>
        <end position="355"/>
    </location>
</feature>
<dbReference type="EMBL" id="JACRSY010000008">
    <property type="protein sequence ID" value="MBC8579155.1"/>
    <property type="molecule type" value="Genomic_DNA"/>
</dbReference>
<evidence type="ECO:0000256" key="2">
    <source>
        <dbReference type="ARBA" id="ARBA00009033"/>
    </source>
</evidence>
<gene>
    <name evidence="11" type="ORF">H8718_06340</name>
</gene>
<feature type="transmembrane region" description="Helical" evidence="7">
    <location>
        <begin position="244"/>
        <end position="266"/>
    </location>
</feature>
<keyword evidence="5 7" id="KW-1133">Transmembrane helix</keyword>
<dbReference type="PANTHER" id="PTHR10590">
    <property type="entry name" value="SODIUM/NUCLEOSIDE COTRANSPORTER"/>
    <property type="match status" value="1"/>
</dbReference>
<evidence type="ECO:0000259" key="8">
    <source>
        <dbReference type="Pfam" id="PF01773"/>
    </source>
</evidence>
<keyword evidence="6 7" id="KW-0472">Membrane</keyword>
<feature type="transmembrane region" description="Helical" evidence="7">
    <location>
        <begin position="161"/>
        <end position="183"/>
    </location>
</feature>
<evidence type="ECO:0000256" key="7">
    <source>
        <dbReference type="SAM" id="Phobius"/>
    </source>
</evidence>
<reference evidence="11" key="1">
    <citation type="submission" date="2020-08" db="EMBL/GenBank/DDBJ databases">
        <title>Genome public.</title>
        <authorList>
            <person name="Liu C."/>
            <person name="Sun Q."/>
        </authorList>
    </citation>
    <scope>NUCLEOTIDE SEQUENCE</scope>
    <source>
        <strain evidence="11">NSJ-12</strain>
    </source>
</reference>
<protein>
    <submittedName>
        <fullName evidence="11">NupC/NupG family nucleoside CNT transporter</fullName>
    </submittedName>
</protein>
<feature type="domain" description="Nucleoside transporter/FeoB GTPase Gate" evidence="10">
    <location>
        <begin position="87"/>
        <end position="182"/>
    </location>
</feature>
<keyword evidence="4 7" id="KW-0812">Transmembrane</keyword>
<comment type="subcellular location">
    <subcellularLocation>
        <location evidence="1">Cell membrane</location>
        <topology evidence="1">Multi-pass membrane protein</topology>
    </subcellularLocation>
</comment>
<evidence type="ECO:0000313" key="11">
    <source>
        <dbReference type="EMBL" id="MBC8579155.1"/>
    </source>
</evidence>
<evidence type="ECO:0000313" key="12">
    <source>
        <dbReference type="Proteomes" id="UP000655830"/>
    </source>
</evidence>
<keyword evidence="12" id="KW-1185">Reference proteome</keyword>
<feature type="transmembrane region" description="Helical" evidence="7">
    <location>
        <begin position="273"/>
        <end position="290"/>
    </location>
</feature>
<feature type="transmembrane region" description="Helical" evidence="7">
    <location>
        <begin position="190"/>
        <end position="209"/>
    </location>
</feature>
<feature type="transmembrane region" description="Helical" evidence="7">
    <location>
        <begin position="367"/>
        <end position="388"/>
    </location>
</feature>
<feature type="domain" description="Concentrative nucleoside transporter N-terminal" evidence="8">
    <location>
        <begin position="9"/>
        <end position="77"/>
    </location>
</feature>
<dbReference type="InterPro" id="IPR011642">
    <property type="entry name" value="Gate_dom"/>
</dbReference>
<dbReference type="Pfam" id="PF07670">
    <property type="entry name" value="Gate"/>
    <property type="match status" value="1"/>
</dbReference>
<dbReference type="InterPro" id="IPR002668">
    <property type="entry name" value="CNT_N_dom"/>
</dbReference>
<evidence type="ECO:0000256" key="4">
    <source>
        <dbReference type="ARBA" id="ARBA00022692"/>
    </source>
</evidence>
<evidence type="ECO:0000256" key="1">
    <source>
        <dbReference type="ARBA" id="ARBA00004651"/>
    </source>
</evidence>
<dbReference type="InterPro" id="IPR011657">
    <property type="entry name" value="CNT_C_dom"/>
</dbReference>
<dbReference type="PANTHER" id="PTHR10590:SF4">
    <property type="entry name" value="SOLUTE CARRIER FAMILY 28 MEMBER 3"/>
    <property type="match status" value="1"/>
</dbReference>
<feature type="transmembrane region" description="Helical" evidence="7">
    <location>
        <begin position="85"/>
        <end position="107"/>
    </location>
</feature>
<proteinExistence type="inferred from homology"/>
<evidence type="ECO:0000256" key="3">
    <source>
        <dbReference type="ARBA" id="ARBA00022475"/>
    </source>
</evidence>
<evidence type="ECO:0000256" key="6">
    <source>
        <dbReference type="ARBA" id="ARBA00023136"/>
    </source>
</evidence>